<comment type="similarity">
    <text evidence="1">Belongs to the ARG7 family.</text>
</comment>
<dbReference type="Proteomes" id="UP001140949">
    <property type="component" value="Unassembled WGS sequence"/>
</dbReference>
<protein>
    <submittedName>
        <fullName evidence="2">Auxin-responsive protein SAUR32</fullName>
    </submittedName>
</protein>
<evidence type="ECO:0000313" key="3">
    <source>
        <dbReference type="Proteomes" id="UP001140949"/>
    </source>
</evidence>
<reference evidence="2" key="2">
    <citation type="submission" date="2023-04" db="EMBL/GenBank/DDBJ databases">
        <authorList>
            <person name="Bruccoleri R.E."/>
            <person name="Oakeley E.J."/>
            <person name="Faust A.-M."/>
            <person name="Dessus-Babus S."/>
            <person name="Altorfer M."/>
            <person name="Burckhardt D."/>
            <person name="Oertli M."/>
            <person name="Naumann U."/>
            <person name="Petersen F."/>
            <person name="Wong J."/>
        </authorList>
    </citation>
    <scope>NUCLEOTIDE SEQUENCE</scope>
    <source>
        <strain evidence="2">GSM-AAB239-AS_SAM_17_03QT</strain>
        <tissue evidence="2">Leaf</tissue>
    </source>
</reference>
<reference evidence="2" key="1">
    <citation type="journal article" date="2023" name="GigaByte">
        <title>Genome assembly of the bearded iris, Iris pallida Lam.</title>
        <authorList>
            <person name="Bruccoleri R.E."/>
            <person name="Oakeley E.J."/>
            <person name="Faust A.M.E."/>
            <person name="Altorfer M."/>
            <person name="Dessus-Babus S."/>
            <person name="Burckhardt D."/>
            <person name="Oertli M."/>
            <person name="Naumann U."/>
            <person name="Petersen F."/>
            <person name="Wong J."/>
        </authorList>
    </citation>
    <scope>NUCLEOTIDE SEQUENCE</scope>
    <source>
        <tissue evidence="2">Leaf</tissue>
    </source>
</reference>
<keyword evidence="3" id="KW-1185">Reference proteome</keyword>
<proteinExistence type="inferred from homology"/>
<dbReference type="Pfam" id="PF02519">
    <property type="entry name" value="Auxin_inducible"/>
    <property type="match status" value="1"/>
</dbReference>
<dbReference type="PANTHER" id="PTHR31374:SF29">
    <property type="entry name" value="SAUR-LIKE AUXIN-RESPONSIVE PROTEIN FAMILY"/>
    <property type="match status" value="1"/>
</dbReference>
<evidence type="ECO:0000313" key="2">
    <source>
        <dbReference type="EMBL" id="KAJ6839127.1"/>
    </source>
</evidence>
<accession>A0AAX6HES0</accession>
<dbReference type="GO" id="GO:0009733">
    <property type="term" value="P:response to auxin"/>
    <property type="evidence" value="ECO:0007669"/>
    <property type="project" value="InterPro"/>
</dbReference>
<dbReference type="PANTHER" id="PTHR31374">
    <property type="entry name" value="AUXIN-INDUCED PROTEIN-LIKE-RELATED"/>
    <property type="match status" value="1"/>
</dbReference>
<dbReference type="InterPro" id="IPR003676">
    <property type="entry name" value="SAUR_fam"/>
</dbReference>
<evidence type="ECO:0000256" key="1">
    <source>
        <dbReference type="ARBA" id="ARBA00006974"/>
    </source>
</evidence>
<dbReference type="EMBL" id="JANAVB010010199">
    <property type="protein sequence ID" value="KAJ6839127.1"/>
    <property type="molecule type" value="Genomic_DNA"/>
</dbReference>
<sequence>MGHHHHMNHMLSFHHYGGSKKEGGAVLPPKGCMAIRVGQREEEQERFVVPVVYLNHPLFVGLLKEAEEEYGFDHKGAITIPCRPDRFRRVQGIIDRDLSLCGGSGGGAGREHNHHHLLPHFHLCLKAS</sequence>
<gene>
    <name evidence="2" type="ORF">M6B38_316640</name>
</gene>
<dbReference type="AlphaFoldDB" id="A0AAX6HES0"/>
<comment type="caution">
    <text evidence="2">The sequence shown here is derived from an EMBL/GenBank/DDBJ whole genome shotgun (WGS) entry which is preliminary data.</text>
</comment>
<organism evidence="2 3">
    <name type="scientific">Iris pallida</name>
    <name type="common">Sweet iris</name>
    <dbReference type="NCBI Taxonomy" id="29817"/>
    <lineage>
        <taxon>Eukaryota</taxon>
        <taxon>Viridiplantae</taxon>
        <taxon>Streptophyta</taxon>
        <taxon>Embryophyta</taxon>
        <taxon>Tracheophyta</taxon>
        <taxon>Spermatophyta</taxon>
        <taxon>Magnoliopsida</taxon>
        <taxon>Liliopsida</taxon>
        <taxon>Asparagales</taxon>
        <taxon>Iridaceae</taxon>
        <taxon>Iridoideae</taxon>
        <taxon>Irideae</taxon>
        <taxon>Iris</taxon>
    </lineage>
</organism>
<name>A0AAX6HES0_IRIPA</name>